<evidence type="ECO:0000259" key="1">
    <source>
        <dbReference type="Pfam" id="PF05050"/>
    </source>
</evidence>
<protein>
    <submittedName>
        <fullName evidence="2">FkbM family methyltransferase</fullName>
    </submittedName>
</protein>
<dbReference type="SUPFAM" id="SSF53335">
    <property type="entry name" value="S-adenosyl-L-methionine-dependent methyltransferases"/>
    <property type="match status" value="1"/>
</dbReference>
<dbReference type="InterPro" id="IPR006342">
    <property type="entry name" value="FkbM_mtfrase"/>
</dbReference>
<dbReference type="GO" id="GO:0008171">
    <property type="term" value="F:O-methyltransferase activity"/>
    <property type="evidence" value="ECO:0007669"/>
    <property type="project" value="TreeGrafter"/>
</dbReference>
<dbReference type="NCBIfam" id="TIGR01444">
    <property type="entry name" value="fkbM_fam"/>
    <property type="match status" value="1"/>
</dbReference>
<dbReference type="GO" id="GO:0032259">
    <property type="term" value="P:methylation"/>
    <property type="evidence" value="ECO:0007669"/>
    <property type="project" value="UniProtKB-KW"/>
</dbReference>
<dbReference type="AlphaFoldDB" id="A0AA52EG47"/>
<gene>
    <name evidence="2" type="ORF">QGN29_11550</name>
</gene>
<keyword evidence="3" id="KW-1185">Reference proteome</keyword>
<keyword evidence="2" id="KW-0808">Transferase</keyword>
<evidence type="ECO:0000313" key="3">
    <source>
        <dbReference type="Proteomes" id="UP001268683"/>
    </source>
</evidence>
<proteinExistence type="predicted"/>
<dbReference type="Pfam" id="PF05050">
    <property type="entry name" value="Methyltransf_21"/>
    <property type="match status" value="1"/>
</dbReference>
<sequence length="285" mass="33081">MTSIMKYIKAFFRIHYELMRAPLNALERSRFNRVGLLIRNLKSLLKGKYHRFGYASELECFYIEEKGERYYFSNLVRGINLYSEGLSVRRDEIVSSYFIDQIDFAPGDIVIDCGANYGDLWLYLKTQINENTYIPFEPGIEEYKALSLNAPKSLKNNLGLGYENNKKKFFVNNKDADSSFIQPSEYSDIIYVETMRLDDFVKQNNIGEIKLFKCEAEGFEPEVFNGVGSILDQIHYIAVDGGYERGFKKEETFSHQTNLLIAQGFSMVAINFQLGRALFRNKKYI</sequence>
<dbReference type="InterPro" id="IPR029063">
    <property type="entry name" value="SAM-dependent_MTases_sf"/>
</dbReference>
<dbReference type="Gene3D" id="3.40.50.150">
    <property type="entry name" value="Vaccinia Virus protein VP39"/>
    <property type="match status" value="1"/>
</dbReference>
<dbReference type="PANTHER" id="PTHR36973">
    <property type="entry name" value="SLL1456 PROTEIN-RELATED"/>
    <property type="match status" value="1"/>
</dbReference>
<dbReference type="KEGG" id="tmk:QGN29_11550"/>
<dbReference type="EMBL" id="CP123872">
    <property type="protein sequence ID" value="WND02185.1"/>
    <property type="molecule type" value="Genomic_DNA"/>
</dbReference>
<name>A0AA52EG47_9PROT</name>
<feature type="domain" description="Methyltransferase FkbM" evidence="1">
    <location>
        <begin position="112"/>
        <end position="239"/>
    </location>
</feature>
<accession>A0AA52EG47</accession>
<organism evidence="2 3">
    <name type="scientific">Temperatibacter marinus</name>
    <dbReference type="NCBI Taxonomy" id="1456591"/>
    <lineage>
        <taxon>Bacteria</taxon>
        <taxon>Pseudomonadati</taxon>
        <taxon>Pseudomonadota</taxon>
        <taxon>Alphaproteobacteria</taxon>
        <taxon>Kordiimonadales</taxon>
        <taxon>Temperatibacteraceae</taxon>
        <taxon>Temperatibacter</taxon>
    </lineage>
</organism>
<dbReference type="PANTHER" id="PTHR36973:SF4">
    <property type="entry name" value="NODULATION PROTEIN"/>
    <property type="match status" value="1"/>
</dbReference>
<dbReference type="InterPro" id="IPR053188">
    <property type="entry name" value="FkbM_Methyltransferase"/>
</dbReference>
<evidence type="ECO:0000313" key="2">
    <source>
        <dbReference type="EMBL" id="WND02185.1"/>
    </source>
</evidence>
<reference evidence="2" key="1">
    <citation type="submission" date="2023-04" db="EMBL/GenBank/DDBJ databases">
        <title>Complete genome sequence of Temperatibacter marinus.</title>
        <authorList>
            <person name="Rong J.-C."/>
            <person name="Yi M.-L."/>
            <person name="Zhao Q."/>
        </authorList>
    </citation>
    <scope>NUCLEOTIDE SEQUENCE</scope>
    <source>
        <strain evidence="2">NBRC 110045</strain>
    </source>
</reference>
<dbReference type="RefSeq" id="WP_310798020.1">
    <property type="nucleotide sequence ID" value="NZ_CP123872.1"/>
</dbReference>
<dbReference type="Proteomes" id="UP001268683">
    <property type="component" value="Chromosome"/>
</dbReference>
<keyword evidence="2" id="KW-0489">Methyltransferase</keyword>